<protein>
    <recommendedName>
        <fullName evidence="3">Asp23/Gls24 family envelope stress response protein</fullName>
    </recommendedName>
</protein>
<dbReference type="EMBL" id="LMWV01000003">
    <property type="protein sequence ID" value="KUN70484.1"/>
    <property type="molecule type" value="Genomic_DNA"/>
</dbReference>
<dbReference type="AlphaFoldDB" id="A0A124HZB3"/>
<keyword evidence="2" id="KW-1185">Reference proteome</keyword>
<organism evidence="1 2">
    <name type="scientific">Streptomyces griseorubiginosus</name>
    <dbReference type="NCBI Taxonomy" id="67304"/>
    <lineage>
        <taxon>Bacteria</taxon>
        <taxon>Bacillati</taxon>
        <taxon>Actinomycetota</taxon>
        <taxon>Actinomycetes</taxon>
        <taxon>Kitasatosporales</taxon>
        <taxon>Streptomycetaceae</taxon>
        <taxon>Streptomyces</taxon>
    </lineage>
</organism>
<gene>
    <name evidence="1" type="ORF">AQJ54_05285</name>
</gene>
<name>A0A124HZB3_9ACTN</name>
<reference evidence="1 2" key="1">
    <citation type="submission" date="2015-10" db="EMBL/GenBank/DDBJ databases">
        <title>Draft genome sequence of Streptomyces griseorubiginosus DSM 40469, type strain for the species Streptomyces griseorubiginosus.</title>
        <authorList>
            <person name="Ruckert C."/>
            <person name="Winkler A."/>
            <person name="Kalinowski J."/>
            <person name="Kampfer P."/>
            <person name="Glaeser S."/>
        </authorList>
    </citation>
    <scope>NUCLEOTIDE SEQUENCE [LARGE SCALE GENOMIC DNA]</scope>
    <source>
        <strain evidence="1 2">DSM 40469</strain>
    </source>
</reference>
<dbReference type="RefSeq" id="WP_062234333.1">
    <property type="nucleotide sequence ID" value="NZ_JBIBHB010000008.1"/>
</dbReference>
<evidence type="ECO:0000313" key="1">
    <source>
        <dbReference type="EMBL" id="KUN70484.1"/>
    </source>
</evidence>
<evidence type="ECO:0008006" key="3">
    <source>
        <dbReference type="Google" id="ProtNLM"/>
    </source>
</evidence>
<comment type="caution">
    <text evidence="1">The sequence shown here is derived from an EMBL/GenBank/DDBJ whole genome shotgun (WGS) entry which is preliminary data.</text>
</comment>
<sequence length="116" mass="12266">MNDHTSNTPYGRLAAELATSVTEVPGVAFLRPGLTDRLRTALPRSAPHSAGTAAGVRLTRPDGEGPWHVEIHVVALRQARTVDVARGVRDAVGHRLGVLAPGEPRPRVTVTVTGLL</sequence>
<accession>A0A124HZB3</accession>
<proteinExistence type="predicted"/>
<dbReference type="Proteomes" id="UP000054375">
    <property type="component" value="Unassembled WGS sequence"/>
</dbReference>
<evidence type="ECO:0000313" key="2">
    <source>
        <dbReference type="Proteomes" id="UP000054375"/>
    </source>
</evidence>